<evidence type="ECO:0000313" key="1">
    <source>
        <dbReference type="EMBL" id="RHD88622.1"/>
    </source>
</evidence>
<sequence>MNTKAWRNRKMDSALIDFLKKDYPSHFGVVWDETTMSIRREQRPRGKHEIRDQQPKIVQYSGKGVSIINNNSLVDIEIIDFEHYINLFHDTAAGMGRKCDFIINPIAGYDFIVFNELTESQGQYIRPFNSPTTGDKKEGKLAYAKKQLEISIEKFYSVSDFLDGYEKKIALFSYRLTDGKPGHLMTKSMNAFRRPQKILSNIRAHEPLIHGFVFEQRMYHEEYKVN</sequence>
<reference evidence="1 2" key="1">
    <citation type="submission" date="2018-08" db="EMBL/GenBank/DDBJ databases">
        <title>A genome reference for cultivated species of the human gut microbiota.</title>
        <authorList>
            <person name="Zou Y."/>
            <person name="Xue W."/>
            <person name="Luo G."/>
        </authorList>
    </citation>
    <scope>NUCLEOTIDE SEQUENCE [LARGE SCALE GENOMIC DNA]</scope>
    <source>
        <strain evidence="1 2">AM30-26</strain>
    </source>
</reference>
<protein>
    <submittedName>
        <fullName evidence="1">Uncharacterized protein</fullName>
    </submittedName>
</protein>
<gene>
    <name evidence="1" type="ORF">DW780_10620</name>
</gene>
<dbReference type="RefSeq" id="WP_147350689.1">
    <property type="nucleotide sequence ID" value="NZ_JAQFBI010000013.1"/>
</dbReference>
<name>A0A414HNL3_BACT4</name>
<dbReference type="Proteomes" id="UP000284785">
    <property type="component" value="Unassembled WGS sequence"/>
</dbReference>
<comment type="caution">
    <text evidence="1">The sequence shown here is derived from an EMBL/GenBank/DDBJ whole genome shotgun (WGS) entry which is preliminary data.</text>
</comment>
<evidence type="ECO:0000313" key="2">
    <source>
        <dbReference type="Proteomes" id="UP000284785"/>
    </source>
</evidence>
<organism evidence="1 2">
    <name type="scientific">Bacteroides thetaiotaomicron</name>
    <dbReference type="NCBI Taxonomy" id="818"/>
    <lineage>
        <taxon>Bacteria</taxon>
        <taxon>Pseudomonadati</taxon>
        <taxon>Bacteroidota</taxon>
        <taxon>Bacteroidia</taxon>
        <taxon>Bacteroidales</taxon>
        <taxon>Bacteroidaceae</taxon>
        <taxon>Bacteroides</taxon>
    </lineage>
</organism>
<accession>A0A414HNL3</accession>
<proteinExistence type="predicted"/>
<dbReference type="EMBL" id="QSJP01000007">
    <property type="protein sequence ID" value="RHD88622.1"/>
    <property type="molecule type" value="Genomic_DNA"/>
</dbReference>
<dbReference type="AlphaFoldDB" id="A0A414HNL3"/>